<gene>
    <name evidence="1" type="ORF">VO01_12490</name>
</gene>
<dbReference type="PATRIC" id="fig|33014.5.peg.2576"/>
<proteinExistence type="predicted"/>
<dbReference type="Proteomes" id="UP000032604">
    <property type="component" value="Chromosome"/>
</dbReference>
<protein>
    <submittedName>
        <fullName evidence="1">Uncharacterized protein</fullName>
    </submittedName>
</protein>
<dbReference type="HOGENOM" id="CLU_2895913_0_0_11"/>
<accession>A0A0D5CKM5</accession>
<dbReference type="AlphaFoldDB" id="A0A0D5CKM5"/>
<sequence length="62" mass="6820">MRRAKASDRTTVIHVESGPLVYGPDVEGWWDVPVAGVSELTSTQAAHTEYVQRKTAQRPLLG</sequence>
<dbReference type="KEGG" id="cmh:VO01_12490"/>
<organism evidence="1 2">
    <name type="scientific">Clavibacter michiganensis subsp. insidiosus</name>
    <dbReference type="NCBI Taxonomy" id="33014"/>
    <lineage>
        <taxon>Bacteria</taxon>
        <taxon>Bacillati</taxon>
        <taxon>Actinomycetota</taxon>
        <taxon>Actinomycetes</taxon>
        <taxon>Micrococcales</taxon>
        <taxon>Microbacteriaceae</taxon>
        <taxon>Clavibacter</taxon>
    </lineage>
</organism>
<dbReference type="EMBL" id="CP011043">
    <property type="protein sequence ID" value="AJW79830.1"/>
    <property type="molecule type" value="Genomic_DNA"/>
</dbReference>
<evidence type="ECO:0000313" key="1">
    <source>
        <dbReference type="EMBL" id="AJW79830.1"/>
    </source>
</evidence>
<reference evidence="1 2" key="1">
    <citation type="journal article" date="2015" name="Genome Announc.">
        <title>Complete Genome Sequence of Clavibacter michiganensis subsp. insidiosus R1-1 Using PacBio Single-Molecule Real-Time Technology.</title>
        <authorList>
            <person name="Lu Y."/>
            <person name="Samac D.A."/>
            <person name="Glazebrook J."/>
            <person name="Ishimaru C.A."/>
        </authorList>
    </citation>
    <scope>NUCLEOTIDE SEQUENCE [LARGE SCALE GENOMIC DNA]</scope>
    <source>
        <strain evidence="1 2">R1-1</strain>
    </source>
</reference>
<name>A0A0D5CKM5_9MICO</name>
<evidence type="ECO:0000313" key="2">
    <source>
        <dbReference type="Proteomes" id="UP000032604"/>
    </source>
</evidence>